<dbReference type="Proteomes" id="UP001271007">
    <property type="component" value="Unassembled WGS sequence"/>
</dbReference>
<keyword evidence="2" id="KW-1185">Reference proteome</keyword>
<dbReference type="EMBL" id="JAWDJX010000309">
    <property type="protein sequence ID" value="KAK3045367.1"/>
    <property type="molecule type" value="Genomic_DNA"/>
</dbReference>
<dbReference type="AlphaFoldDB" id="A0AAJ0D462"/>
<organism evidence="1 2">
    <name type="scientific">Extremus antarcticus</name>
    <dbReference type="NCBI Taxonomy" id="702011"/>
    <lineage>
        <taxon>Eukaryota</taxon>
        <taxon>Fungi</taxon>
        <taxon>Dikarya</taxon>
        <taxon>Ascomycota</taxon>
        <taxon>Pezizomycotina</taxon>
        <taxon>Dothideomycetes</taxon>
        <taxon>Dothideomycetidae</taxon>
        <taxon>Mycosphaerellales</taxon>
        <taxon>Extremaceae</taxon>
        <taxon>Extremus</taxon>
    </lineage>
</organism>
<accession>A0AAJ0D462</accession>
<reference evidence="1" key="1">
    <citation type="submission" date="2023-04" db="EMBL/GenBank/DDBJ databases">
        <title>Black Yeasts Isolated from many extreme environments.</title>
        <authorList>
            <person name="Coleine C."/>
            <person name="Stajich J.E."/>
            <person name="Selbmann L."/>
        </authorList>
    </citation>
    <scope>NUCLEOTIDE SEQUENCE</scope>
    <source>
        <strain evidence="1">CCFEE 5312</strain>
    </source>
</reference>
<name>A0AAJ0D462_9PEZI</name>
<comment type="caution">
    <text evidence="1">The sequence shown here is derived from an EMBL/GenBank/DDBJ whole genome shotgun (WGS) entry which is preliminary data.</text>
</comment>
<sequence>MADIRRIDELTDKLINLWETMPEALQFGESWLQTTFQLPEWPLETLSASLYAKVQSILIHRSRLRIDRTPAEGSPDMLLNTLRMLESIARRLTYRGRPLVVNSSFLILQTLILSYHRNKPTSSAGPWFSKLSTPL</sequence>
<evidence type="ECO:0000313" key="2">
    <source>
        <dbReference type="Proteomes" id="UP001271007"/>
    </source>
</evidence>
<proteinExistence type="predicted"/>
<gene>
    <name evidence="1" type="ORF">LTR09_013006</name>
</gene>
<protein>
    <submittedName>
        <fullName evidence="1">Uncharacterized protein</fullName>
    </submittedName>
</protein>
<evidence type="ECO:0000313" key="1">
    <source>
        <dbReference type="EMBL" id="KAK3045367.1"/>
    </source>
</evidence>